<dbReference type="STRING" id="307486.GCA_000807215_02375"/>
<dbReference type="OrthoDB" id="8554634at2"/>
<protein>
    <recommendedName>
        <fullName evidence="3">Outer membrane efflux protein</fullName>
    </recommendedName>
</protein>
<sequence length="395" mass="42443">MPSTHPDAAADAAAAWRAANEAVGAFPRGHADIVRWERAHLPPSAPDASSTPATATASQWTLDDIRRLALRQRADLLIPPGLGVVERLQREQAAAEAVLQAQAAWIEAIAARAQRRLREEGHHAAESGAELAARMQRVGNFSAERALREATVAHATAAALEQARLAERQALVRLWQTVGGAAAPEAVSDHLPRALPALPPLPGDEARPTLAAQQRAHHPQWPAVQAEAERARAALPPGAWEALQRAVDAAVARGAPLAPRLDPTQPRWPHGWEAALHAQQAFERLQRQLDGDLTLALAAARHAAQQAQLQRTVRLPAAQRLEEETLLRYNGMLVGTWELLAAARERLAAQEATVAAERDAWLAWLDLQTVLAGLPYRGRTASATPDAPDTAAKGH</sequence>
<accession>A0A554WXM5</accession>
<dbReference type="EMBL" id="VJOM01000062">
    <property type="protein sequence ID" value="TSE28320.1"/>
    <property type="molecule type" value="Genomic_DNA"/>
</dbReference>
<dbReference type="SUPFAM" id="SSF56954">
    <property type="entry name" value="Outer membrane efflux proteins (OEP)"/>
    <property type="match status" value="1"/>
</dbReference>
<reference evidence="1 2" key="1">
    <citation type="submission" date="2019-07" db="EMBL/GenBank/DDBJ databases">
        <title>Tepidimonas taiwanensis I1-1 draft genome.</title>
        <authorList>
            <person name="Da Costa M.S."/>
            <person name="Froufe H.J.C."/>
            <person name="Egas C."/>
            <person name="Albuquerque L."/>
        </authorList>
    </citation>
    <scope>NUCLEOTIDE SEQUENCE [LARGE SCALE GENOMIC DNA]</scope>
    <source>
        <strain evidence="1 2">I1-1</strain>
    </source>
</reference>
<dbReference type="Gene3D" id="1.20.1600.10">
    <property type="entry name" value="Outer membrane efflux proteins (OEP)"/>
    <property type="match status" value="2"/>
</dbReference>
<gene>
    <name evidence="1" type="ORF">Ttaiw_02641</name>
</gene>
<comment type="caution">
    <text evidence="1">The sequence shown here is derived from an EMBL/GenBank/DDBJ whole genome shotgun (WGS) entry which is preliminary data.</text>
</comment>
<proteinExistence type="predicted"/>
<dbReference type="Proteomes" id="UP000317763">
    <property type="component" value="Unassembled WGS sequence"/>
</dbReference>
<dbReference type="AlphaFoldDB" id="A0A554WXM5"/>
<evidence type="ECO:0000313" key="1">
    <source>
        <dbReference type="EMBL" id="TSE28320.1"/>
    </source>
</evidence>
<evidence type="ECO:0000313" key="2">
    <source>
        <dbReference type="Proteomes" id="UP000317763"/>
    </source>
</evidence>
<evidence type="ECO:0008006" key="3">
    <source>
        <dbReference type="Google" id="ProtNLM"/>
    </source>
</evidence>
<name>A0A554WXM5_9BURK</name>
<keyword evidence="2" id="KW-1185">Reference proteome</keyword>
<organism evidence="1 2">
    <name type="scientific">Tepidimonas taiwanensis</name>
    <dbReference type="NCBI Taxonomy" id="307486"/>
    <lineage>
        <taxon>Bacteria</taxon>
        <taxon>Pseudomonadati</taxon>
        <taxon>Pseudomonadota</taxon>
        <taxon>Betaproteobacteria</taxon>
        <taxon>Burkholderiales</taxon>
        <taxon>Tepidimonas</taxon>
    </lineage>
</organism>